<keyword evidence="3 7" id="KW-0547">Nucleotide-binding</keyword>
<dbReference type="OrthoDB" id="9778160at2"/>
<dbReference type="InterPro" id="IPR003593">
    <property type="entry name" value="AAA+_ATPase"/>
</dbReference>
<dbReference type="FunFam" id="3.40.50.300:FF:000133">
    <property type="entry name" value="Spermidine/putrescine import ATP-binding protein PotA"/>
    <property type="match status" value="1"/>
</dbReference>
<evidence type="ECO:0000256" key="7">
    <source>
        <dbReference type="RuleBase" id="RU364083"/>
    </source>
</evidence>
<proteinExistence type="inferred from homology"/>
<dbReference type="Pfam" id="PF00005">
    <property type="entry name" value="ABC_tran"/>
    <property type="match status" value="1"/>
</dbReference>
<dbReference type="InterPro" id="IPR005893">
    <property type="entry name" value="PotA-like"/>
</dbReference>
<evidence type="ECO:0000313" key="10">
    <source>
        <dbReference type="Proteomes" id="UP000002027"/>
    </source>
</evidence>
<evidence type="ECO:0000256" key="6">
    <source>
        <dbReference type="ARBA" id="ARBA00023136"/>
    </source>
</evidence>
<dbReference type="EMBL" id="CP001824">
    <property type="protein sequence ID" value="ACZ40033.1"/>
    <property type="molecule type" value="Genomic_DNA"/>
</dbReference>
<dbReference type="SUPFAM" id="SSF50331">
    <property type="entry name" value="MOP-like"/>
    <property type="match status" value="1"/>
</dbReference>
<dbReference type="GO" id="GO:0016887">
    <property type="term" value="F:ATP hydrolysis activity"/>
    <property type="evidence" value="ECO:0007669"/>
    <property type="project" value="InterPro"/>
</dbReference>
<dbReference type="EC" id="7.6.2.11" evidence="7"/>
<dbReference type="InterPro" id="IPR027417">
    <property type="entry name" value="P-loop_NTPase"/>
</dbReference>
<dbReference type="HOGENOM" id="CLU_000604_1_1_0"/>
<keyword evidence="6 7" id="KW-0472">Membrane</keyword>
<dbReference type="InterPro" id="IPR003439">
    <property type="entry name" value="ABC_transporter-like_ATP-bd"/>
</dbReference>
<comment type="similarity">
    <text evidence="7">Belongs to the ABC transporter superfamily. Spermidine/putrescine importer (TC 3.A.1.11.1) family.</text>
</comment>
<dbReference type="PANTHER" id="PTHR42781">
    <property type="entry name" value="SPERMIDINE/PUTRESCINE IMPORT ATP-BINDING PROTEIN POTA"/>
    <property type="match status" value="1"/>
</dbReference>
<dbReference type="KEGG" id="sti:Sthe_2619"/>
<dbReference type="Gene3D" id="2.40.50.140">
    <property type="entry name" value="Nucleic acid-binding proteins"/>
    <property type="match status" value="1"/>
</dbReference>
<dbReference type="Proteomes" id="UP000002027">
    <property type="component" value="Chromosome 2"/>
</dbReference>
<dbReference type="Gene3D" id="3.40.50.300">
    <property type="entry name" value="P-loop containing nucleotide triphosphate hydrolases"/>
    <property type="match status" value="1"/>
</dbReference>
<evidence type="ECO:0000313" key="9">
    <source>
        <dbReference type="EMBL" id="ACZ40033.1"/>
    </source>
</evidence>
<dbReference type="PANTHER" id="PTHR42781:SF4">
    <property type="entry name" value="SPERMIDINE_PUTRESCINE IMPORT ATP-BINDING PROTEIN POTA"/>
    <property type="match status" value="1"/>
</dbReference>
<organism evidence="9 10">
    <name type="scientific">Sphaerobacter thermophilus (strain ATCC 49802 / DSM 20745 / KCCM 41009 / NCIMB 13125 / S 6022)</name>
    <dbReference type="NCBI Taxonomy" id="479434"/>
    <lineage>
        <taxon>Bacteria</taxon>
        <taxon>Pseudomonadati</taxon>
        <taxon>Thermomicrobiota</taxon>
        <taxon>Thermomicrobia</taxon>
        <taxon>Sphaerobacterales</taxon>
        <taxon>Sphaerobacterineae</taxon>
        <taxon>Sphaerobacteraceae</taxon>
        <taxon>Sphaerobacter</taxon>
    </lineage>
</organism>
<evidence type="ECO:0000259" key="8">
    <source>
        <dbReference type="PROSITE" id="PS50893"/>
    </source>
</evidence>
<dbReference type="InterPro" id="IPR017879">
    <property type="entry name" value="PotA_ATP-bd"/>
</dbReference>
<dbReference type="InterPro" id="IPR050093">
    <property type="entry name" value="ABC_SmlMolc_Importer"/>
</dbReference>
<dbReference type="SUPFAM" id="SSF52540">
    <property type="entry name" value="P-loop containing nucleoside triphosphate hydrolases"/>
    <property type="match status" value="1"/>
</dbReference>
<accession>D1C890</accession>
<dbReference type="CDD" id="cd03300">
    <property type="entry name" value="ABC_PotA_N"/>
    <property type="match status" value="1"/>
</dbReference>
<dbReference type="PROSITE" id="PS00211">
    <property type="entry name" value="ABC_TRANSPORTER_1"/>
    <property type="match status" value="1"/>
</dbReference>
<name>D1C890_SPHTD</name>
<dbReference type="eggNOG" id="COG3842">
    <property type="taxonomic scope" value="Bacteria"/>
</dbReference>
<dbReference type="PROSITE" id="PS50893">
    <property type="entry name" value="ABC_TRANSPORTER_2"/>
    <property type="match status" value="1"/>
</dbReference>
<dbReference type="STRING" id="479434.Sthe_2619"/>
<reference evidence="9 10" key="2">
    <citation type="journal article" date="2010" name="Stand. Genomic Sci.">
        <title>Complete genome sequence of Desulfohalobium retbaense type strain (HR(100)).</title>
        <authorList>
            <person name="Spring S."/>
            <person name="Nolan M."/>
            <person name="Lapidus A."/>
            <person name="Glavina Del Rio T."/>
            <person name="Copeland A."/>
            <person name="Tice H."/>
            <person name="Cheng J.F."/>
            <person name="Lucas S."/>
            <person name="Land M."/>
            <person name="Chen F."/>
            <person name="Bruce D."/>
            <person name="Goodwin L."/>
            <person name="Pitluck S."/>
            <person name="Ivanova N."/>
            <person name="Mavromatis K."/>
            <person name="Mikhailova N."/>
            <person name="Pati A."/>
            <person name="Chen A."/>
            <person name="Palaniappan K."/>
            <person name="Hauser L."/>
            <person name="Chang Y.J."/>
            <person name="Jeffries C.D."/>
            <person name="Munk C."/>
            <person name="Kiss H."/>
            <person name="Chain P."/>
            <person name="Han C."/>
            <person name="Brettin T."/>
            <person name="Detter J.C."/>
            <person name="Schuler E."/>
            <person name="Goker M."/>
            <person name="Rohde M."/>
            <person name="Bristow J."/>
            <person name="Eisen J.A."/>
            <person name="Markowitz V."/>
            <person name="Hugenholtz P."/>
            <person name="Kyrpides N.C."/>
            <person name="Klenk H.P."/>
        </authorList>
    </citation>
    <scope>NUCLEOTIDE SEQUENCE [LARGE SCALE GENOMIC DNA]</scope>
    <source>
        <strain evidence="10">ATCC 49802 / DSM 20745 / S 6022</strain>
    </source>
</reference>
<feature type="domain" description="ABC transporter" evidence="8">
    <location>
        <begin position="20"/>
        <end position="250"/>
    </location>
</feature>
<dbReference type="Pfam" id="PF08402">
    <property type="entry name" value="TOBE_2"/>
    <property type="match status" value="1"/>
</dbReference>
<keyword evidence="4 7" id="KW-0067">ATP-binding</keyword>
<evidence type="ECO:0000256" key="4">
    <source>
        <dbReference type="ARBA" id="ARBA00022840"/>
    </source>
</evidence>
<keyword evidence="5 7" id="KW-1278">Translocase</keyword>
<comment type="subunit">
    <text evidence="7">The complex is composed of two ATP-binding proteins (PotA), two transmembrane proteins (PotB and PotC) and a solute-binding protein (PotD).</text>
</comment>
<comment type="function">
    <text evidence="7">Part of the ABC transporter complex PotABCD involved in spermidine/putrescine import. Responsible for energy coupling to the transport system.</text>
</comment>
<gene>
    <name evidence="7" type="primary">potA</name>
    <name evidence="9" type="ordered locus">Sthe_2619</name>
</gene>
<dbReference type="InterPro" id="IPR017871">
    <property type="entry name" value="ABC_transporter-like_CS"/>
</dbReference>
<dbReference type="InterPro" id="IPR012340">
    <property type="entry name" value="NA-bd_OB-fold"/>
</dbReference>
<keyword evidence="2 7" id="KW-1003">Cell membrane</keyword>
<comment type="catalytic activity">
    <reaction evidence="7">
        <text>ATP + H2O + polyamine-[polyamine-binding protein]Side 1 = ADP + phosphate + polyamineSide 2 + [polyamine-binding protein]Side 1.</text>
        <dbReference type="EC" id="7.6.2.11"/>
    </reaction>
</comment>
<protein>
    <recommendedName>
        <fullName evidence="7">Spermidine/putrescine import ATP-binding protein PotA</fullName>
        <ecNumber evidence="7">7.6.2.11</ecNumber>
    </recommendedName>
</protein>
<dbReference type="RefSeq" id="WP_012873071.1">
    <property type="nucleotide sequence ID" value="NC_013524.1"/>
</dbReference>
<keyword evidence="10" id="KW-1185">Reference proteome</keyword>
<sequence length="370" mass="40960">MALLDNKRESRSADVRGARVQLIDLVKIYGDTPAVDHVSIDIAPGEFLTLLGPSGSGKTTTLMMIAGFVTPSGGQILVNGEDIAYLPPHQRNIGVVFQSYALFPHMTVADNIAFPLRMRKYPKADIARAVAEALELVRLTGFENRKPRQLSGGQQQRVALARAMVFRPPVLLMDEPLGALDKKLREEMQVEIKRIQESTGITTVYVTHDQEEALTLSDRIVVMRNGRIEQVGTPRELYEQPVSTFVADFIGESNFIEGQCERDGSRLLLRTSDGITLSLPDGADVQPGSRVRMAIRPERIVLVTETLTDNVLDGTVEEVIYVGESTRLRVRITGEWSLSVKQQNRADAAVWKRGDRVRVGWKASDAVLVS</sequence>
<dbReference type="GO" id="GO:0043190">
    <property type="term" value="C:ATP-binding cassette (ABC) transporter complex"/>
    <property type="evidence" value="ECO:0007669"/>
    <property type="project" value="InterPro"/>
</dbReference>
<dbReference type="SMART" id="SM00382">
    <property type="entry name" value="AAA"/>
    <property type="match status" value="1"/>
</dbReference>
<dbReference type="AlphaFoldDB" id="D1C890"/>
<dbReference type="GO" id="GO:0015594">
    <property type="term" value="F:ABC-type putrescine transporter activity"/>
    <property type="evidence" value="ECO:0007669"/>
    <property type="project" value="InterPro"/>
</dbReference>
<evidence type="ECO:0000256" key="1">
    <source>
        <dbReference type="ARBA" id="ARBA00022448"/>
    </source>
</evidence>
<reference evidence="10" key="1">
    <citation type="submission" date="2009-11" db="EMBL/GenBank/DDBJ databases">
        <title>The complete chromosome 2 of Sphaerobacter thermophilus DSM 20745.</title>
        <authorList>
            <person name="Lucas S."/>
            <person name="Copeland A."/>
            <person name="Lapidus A."/>
            <person name="Glavina del Rio T."/>
            <person name="Dalin E."/>
            <person name="Tice H."/>
            <person name="Bruce D."/>
            <person name="Goodwin L."/>
            <person name="Pitluck S."/>
            <person name="Kyrpides N."/>
            <person name="Mavromatis K."/>
            <person name="Ivanova N."/>
            <person name="Mikhailova N."/>
            <person name="LaButti K.M."/>
            <person name="Clum A."/>
            <person name="Sun H.I."/>
            <person name="Brettin T."/>
            <person name="Detter J.C."/>
            <person name="Han C."/>
            <person name="Larimer F."/>
            <person name="Land M."/>
            <person name="Hauser L."/>
            <person name="Markowitz V."/>
            <person name="Cheng J.F."/>
            <person name="Hugenholtz P."/>
            <person name="Woyke T."/>
            <person name="Wu D."/>
            <person name="Steenblock K."/>
            <person name="Schneider S."/>
            <person name="Pukall R."/>
            <person name="Goeker M."/>
            <person name="Klenk H.P."/>
            <person name="Eisen J.A."/>
        </authorList>
    </citation>
    <scope>NUCLEOTIDE SEQUENCE [LARGE SCALE GENOMIC DNA]</scope>
    <source>
        <strain evidence="10">ATCC 49802 / DSM 20745 / S 6022</strain>
    </source>
</reference>
<dbReference type="InterPro" id="IPR008995">
    <property type="entry name" value="Mo/tungstate-bd_C_term_dom"/>
</dbReference>
<dbReference type="Gene3D" id="2.40.50.100">
    <property type="match status" value="1"/>
</dbReference>
<dbReference type="InParanoid" id="D1C890"/>
<dbReference type="GO" id="GO:0005524">
    <property type="term" value="F:ATP binding"/>
    <property type="evidence" value="ECO:0007669"/>
    <property type="project" value="UniProtKB-KW"/>
</dbReference>
<evidence type="ECO:0000256" key="5">
    <source>
        <dbReference type="ARBA" id="ARBA00022967"/>
    </source>
</evidence>
<dbReference type="NCBIfam" id="TIGR01187">
    <property type="entry name" value="potA"/>
    <property type="match status" value="1"/>
</dbReference>
<evidence type="ECO:0000256" key="3">
    <source>
        <dbReference type="ARBA" id="ARBA00022741"/>
    </source>
</evidence>
<keyword evidence="1 7" id="KW-0813">Transport</keyword>
<dbReference type="InterPro" id="IPR013611">
    <property type="entry name" value="Transp-assoc_OB_typ2"/>
</dbReference>
<evidence type="ECO:0000256" key="2">
    <source>
        <dbReference type="ARBA" id="ARBA00022475"/>
    </source>
</evidence>